<dbReference type="InterPro" id="IPR029066">
    <property type="entry name" value="PLP-binding_barrel"/>
</dbReference>
<dbReference type="Gene3D" id="3.20.20.10">
    <property type="entry name" value="Alanine racemase"/>
    <property type="match status" value="1"/>
</dbReference>
<evidence type="ECO:0000313" key="6">
    <source>
        <dbReference type="EMBL" id="MFC4133679.1"/>
    </source>
</evidence>
<comment type="similarity">
    <text evidence="3">Belongs to the Orn/Lys/Arg decarboxylase class-II family.</text>
</comment>
<dbReference type="SUPFAM" id="SSF51419">
    <property type="entry name" value="PLP-binding barrel"/>
    <property type="match status" value="1"/>
</dbReference>
<feature type="domain" description="Orn/DAP/Arg decarboxylase 2 N-terminal" evidence="5">
    <location>
        <begin position="30"/>
        <end position="268"/>
    </location>
</feature>
<dbReference type="InterPro" id="IPR009006">
    <property type="entry name" value="Ala_racemase/Decarboxylase_C"/>
</dbReference>
<sequence>MSLPDQVLSALASTERPVCAYIYDTGVARDRVAAVRAALPPGATLYYAVKANGHPALVGAYADTADGLEVASGGELALALDAGARRIAFGGPAKTPAELSAAHEAARTTDLTLHVESALELRRLGALGPLPSSARVALRVNRAVAGPAGSHAMTGTPTPFGIDETQLASVASLAASLGVPVCGFHLHAVSNSLDAPAYAAFAADAVAWSRRTAAELGIDLRYVNVGGGFGISYDDPGRSFDLTALDWSALDLPDGVELAFEPGRFLAAPAGWYAAEVLDLKRTHGRWFAVLRGGTHHFRLPAAWGYSHPFTVVRVDDWPHPWERPEISGVEVDVVGELCTPRDVLARRTPIDRLRVGDLLVFGQTGAYGWDISHHEFLRHPHPDVIVL</sequence>
<dbReference type="PANTHER" id="PTHR43727:SF2">
    <property type="entry name" value="GROUP IV DECARBOXYLASE"/>
    <property type="match status" value="1"/>
</dbReference>
<dbReference type="InterPro" id="IPR022657">
    <property type="entry name" value="De-COase2_CS"/>
</dbReference>
<dbReference type="Pfam" id="PF02784">
    <property type="entry name" value="Orn_Arg_deC_N"/>
    <property type="match status" value="1"/>
</dbReference>
<keyword evidence="2" id="KW-0663">Pyridoxal phosphate</keyword>
<dbReference type="PROSITE" id="PS00879">
    <property type="entry name" value="ODR_DC_2_2"/>
    <property type="match status" value="1"/>
</dbReference>
<evidence type="ECO:0000256" key="1">
    <source>
        <dbReference type="ARBA" id="ARBA00001933"/>
    </source>
</evidence>
<dbReference type="EMBL" id="JBHSAY010000013">
    <property type="protein sequence ID" value="MFC4133679.1"/>
    <property type="molecule type" value="Genomic_DNA"/>
</dbReference>
<dbReference type="InterPro" id="IPR022643">
    <property type="entry name" value="De-COase2_C"/>
</dbReference>
<feature type="domain" description="Orn/DAP/Arg decarboxylase 2 C-terminal" evidence="4">
    <location>
        <begin position="21"/>
        <end position="366"/>
    </location>
</feature>
<evidence type="ECO:0000259" key="4">
    <source>
        <dbReference type="Pfam" id="PF00278"/>
    </source>
</evidence>
<evidence type="ECO:0000256" key="3">
    <source>
        <dbReference type="RuleBase" id="RU003737"/>
    </source>
</evidence>
<dbReference type="Proteomes" id="UP001595816">
    <property type="component" value="Unassembled WGS sequence"/>
</dbReference>
<evidence type="ECO:0000256" key="2">
    <source>
        <dbReference type="ARBA" id="ARBA00022898"/>
    </source>
</evidence>
<dbReference type="PANTHER" id="PTHR43727">
    <property type="entry name" value="DIAMINOPIMELATE DECARBOXYLASE"/>
    <property type="match status" value="1"/>
</dbReference>
<comment type="cofactor">
    <cofactor evidence="1">
        <name>pyridoxal 5'-phosphate</name>
        <dbReference type="ChEBI" id="CHEBI:597326"/>
    </cofactor>
</comment>
<dbReference type="InterPro" id="IPR022644">
    <property type="entry name" value="De-COase2_N"/>
</dbReference>
<evidence type="ECO:0000313" key="7">
    <source>
        <dbReference type="Proteomes" id="UP001595816"/>
    </source>
</evidence>
<dbReference type="InterPro" id="IPR000183">
    <property type="entry name" value="Orn/DAP/Arg_de-COase"/>
</dbReference>
<comment type="caution">
    <text evidence="6">The sequence shown here is derived from an EMBL/GenBank/DDBJ whole genome shotgun (WGS) entry which is preliminary data.</text>
</comment>
<dbReference type="Pfam" id="PF00278">
    <property type="entry name" value="Orn_DAP_Arg_deC"/>
    <property type="match status" value="1"/>
</dbReference>
<dbReference type="RefSeq" id="WP_253750615.1">
    <property type="nucleotide sequence ID" value="NZ_JAMZDZ010000001.1"/>
</dbReference>
<accession>A0ABV8LV42</accession>
<gene>
    <name evidence="6" type="ORF">ACFOZ4_23970</name>
</gene>
<protein>
    <submittedName>
        <fullName evidence="6">Type III PLP-dependent enzyme</fullName>
    </submittedName>
</protein>
<organism evidence="6 7">
    <name type="scientific">Hamadaea flava</name>
    <dbReference type="NCBI Taxonomy" id="1742688"/>
    <lineage>
        <taxon>Bacteria</taxon>
        <taxon>Bacillati</taxon>
        <taxon>Actinomycetota</taxon>
        <taxon>Actinomycetes</taxon>
        <taxon>Micromonosporales</taxon>
        <taxon>Micromonosporaceae</taxon>
        <taxon>Hamadaea</taxon>
    </lineage>
</organism>
<name>A0ABV8LV42_9ACTN</name>
<reference evidence="7" key="1">
    <citation type="journal article" date="2019" name="Int. J. Syst. Evol. Microbiol.">
        <title>The Global Catalogue of Microorganisms (GCM) 10K type strain sequencing project: providing services to taxonomists for standard genome sequencing and annotation.</title>
        <authorList>
            <consortium name="The Broad Institute Genomics Platform"/>
            <consortium name="The Broad Institute Genome Sequencing Center for Infectious Disease"/>
            <person name="Wu L."/>
            <person name="Ma J."/>
        </authorList>
    </citation>
    <scope>NUCLEOTIDE SEQUENCE [LARGE SCALE GENOMIC DNA]</scope>
    <source>
        <strain evidence="7">CGMCC 4.7289</strain>
    </source>
</reference>
<keyword evidence="7" id="KW-1185">Reference proteome</keyword>
<dbReference type="SUPFAM" id="SSF50621">
    <property type="entry name" value="Alanine racemase C-terminal domain-like"/>
    <property type="match status" value="1"/>
</dbReference>
<dbReference type="Gene3D" id="2.40.37.10">
    <property type="entry name" value="Lyase, Ornithine Decarboxylase, Chain A, domain 1"/>
    <property type="match status" value="1"/>
</dbReference>
<proteinExistence type="inferred from homology"/>
<dbReference type="PRINTS" id="PR01179">
    <property type="entry name" value="ODADCRBXLASE"/>
</dbReference>
<evidence type="ECO:0000259" key="5">
    <source>
        <dbReference type="Pfam" id="PF02784"/>
    </source>
</evidence>